<dbReference type="InterPro" id="IPR001965">
    <property type="entry name" value="Znf_PHD"/>
</dbReference>
<proteinExistence type="predicted"/>
<keyword evidence="2" id="KW-0479">Metal-binding</keyword>
<evidence type="ECO:0000313" key="9">
    <source>
        <dbReference type="EMBL" id="KAF3446551.1"/>
    </source>
</evidence>
<feature type="compositionally biased region" description="Polar residues" evidence="7">
    <location>
        <begin position="104"/>
        <end position="127"/>
    </location>
</feature>
<dbReference type="InterPro" id="IPR056511">
    <property type="entry name" value="IDM1_C"/>
</dbReference>
<feature type="compositionally biased region" description="Basic and acidic residues" evidence="7">
    <location>
        <begin position="208"/>
        <end position="219"/>
    </location>
</feature>
<dbReference type="InterPro" id="IPR019787">
    <property type="entry name" value="Znf_PHD-finger"/>
</dbReference>
<dbReference type="InterPro" id="IPR016181">
    <property type="entry name" value="Acyl_CoA_acyltransferase"/>
</dbReference>
<keyword evidence="5" id="KW-0539">Nucleus</keyword>
<evidence type="ECO:0000256" key="1">
    <source>
        <dbReference type="ARBA" id="ARBA00004123"/>
    </source>
</evidence>
<evidence type="ECO:0000256" key="4">
    <source>
        <dbReference type="ARBA" id="ARBA00022833"/>
    </source>
</evidence>
<dbReference type="PANTHER" id="PTHR46309">
    <property type="entry name" value="PHD FINGER PROTEIN 12"/>
    <property type="match status" value="1"/>
</dbReference>
<dbReference type="PANTHER" id="PTHR46309:SF12">
    <property type="entry name" value="GB|AAC80581.1"/>
    <property type="match status" value="1"/>
</dbReference>
<dbReference type="EMBL" id="VOIH02000005">
    <property type="protein sequence ID" value="KAF3446551.1"/>
    <property type="molecule type" value="Genomic_DNA"/>
</dbReference>
<keyword evidence="4" id="KW-0862">Zinc</keyword>
<dbReference type="InterPro" id="IPR054292">
    <property type="entry name" value="DUF7028"/>
</dbReference>
<comment type="subcellular location">
    <subcellularLocation>
        <location evidence="1">Nucleus</location>
    </subcellularLocation>
</comment>
<comment type="caution">
    <text evidence="9">The sequence shown here is derived from an EMBL/GenBank/DDBJ whole genome shotgun (WGS) entry which is preliminary data.</text>
</comment>
<name>A0A8K0H628_9ROSA</name>
<evidence type="ECO:0000259" key="8">
    <source>
        <dbReference type="PROSITE" id="PS50016"/>
    </source>
</evidence>
<dbReference type="GO" id="GO:0003714">
    <property type="term" value="F:transcription corepressor activity"/>
    <property type="evidence" value="ECO:0007669"/>
    <property type="project" value="InterPro"/>
</dbReference>
<evidence type="ECO:0000256" key="7">
    <source>
        <dbReference type="SAM" id="MobiDB-lite"/>
    </source>
</evidence>
<feature type="compositionally biased region" description="Basic and acidic residues" evidence="7">
    <location>
        <begin position="176"/>
        <end position="195"/>
    </location>
</feature>
<evidence type="ECO:0000256" key="5">
    <source>
        <dbReference type="ARBA" id="ARBA00023242"/>
    </source>
</evidence>
<dbReference type="InterPro" id="IPR013083">
    <property type="entry name" value="Znf_RING/FYVE/PHD"/>
</dbReference>
<dbReference type="AlphaFoldDB" id="A0A8K0H628"/>
<sequence>MKGEKEVNDFVDVPKEICAQAVLDWYNMGMQENYESKFQNSEVREKARRHLSAMGWSFWRKDKGGKLELRYYSPNGKTFISLRTACKHCIDEGGVSESVDSSSFSDYDNDQASTSNPNVINKETNFSAVADHEIRLASGEEKENSETSRMESRKRSVYQCSSSTSQTNKLRKIRKKDGEVHQPQEAYLRHKEVENHASSSSLRKRKALKDVKKMRDNSKPELPAARSSEKRIVLHKPATVLSSLVDNNVVLPMAKVHYRSRKPNAPPLATGKITRDGIVCNCCSGVYGLSAFERHAGSTNHRPAANIILEDGRSLQECNLQLKNNKEINMVKDQKHSDDICSVCHYTGELVICDRCPSTFHLNCVGLSEVPVDEWICPSCCCGVCGHGDSREATDEHRLLICNQCELKYHTDCVKNNARVINLEGKCRGNWFCSRECENIHLGLRKIIGKPIPVGNGNLTWTLLKFKDSNDEALAENYSKLNAALSVMHECFEPVKDPYSHKDVVEEVMFNGQSELRRLNFRGFYTVVLEKGGKEVITVATVRINGERVAEVPLVGTKFKYRRLGMCRVLMDELENQLSVLGVERLTLPAIPSAVQTWTDSFGFSKMTGVERSQFLKYTFLDFPDTAMCQKLLKKSSPSIQICSSAISLITQAEQQSRRIRNSRPIHRGVSAIPECSVEEANHKQYGYFQIPKQIKIPASTT</sequence>
<dbReference type="OrthoDB" id="1903104at2759"/>
<dbReference type="GO" id="GO:0005634">
    <property type="term" value="C:nucleus"/>
    <property type="evidence" value="ECO:0007669"/>
    <property type="project" value="UniProtKB-SubCell"/>
</dbReference>
<dbReference type="GO" id="GO:0006357">
    <property type="term" value="P:regulation of transcription by RNA polymerase II"/>
    <property type="evidence" value="ECO:0007669"/>
    <property type="project" value="TreeGrafter"/>
</dbReference>
<dbReference type="Pfam" id="PF22970">
    <property type="entry name" value="DUF7028"/>
    <property type="match status" value="1"/>
</dbReference>
<evidence type="ECO:0000256" key="3">
    <source>
        <dbReference type="ARBA" id="ARBA00022771"/>
    </source>
</evidence>
<dbReference type="InterPro" id="IPR059153">
    <property type="entry name" value="NSD_PHD-1st"/>
</dbReference>
<dbReference type="Pfam" id="PF23011">
    <property type="entry name" value="PHD-1st_NSD"/>
    <property type="match status" value="1"/>
</dbReference>
<dbReference type="SMART" id="SM00249">
    <property type="entry name" value="PHD"/>
    <property type="match status" value="2"/>
</dbReference>
<feature type="compositionally biased region" description="Polar residues" evidence="7">
    <location>
        <begin position="158"/>
        <end position="168"/>
    </location>
</feature>
<dbReference type="CDD" id="cd04301">
    <property type="entry name" value="NAT_SF"/>
    <property type="match status" value="1"/>
</dbReference>
<reference evidence="9" key="1">
    <citation type="submission" date="2020-03" db="EMBL/GenBank/DDBJ databases">
        <title>A high-quality chromosome-level genome assembly of a woody plant with both climbing and erect habits, Rhamnella rubrinervis.</title>
        <authorList>
            <person name="Lu Z."/>
            <person name="Yang Y."/>
            <person name="Zhu X."/>
            <person name="Sun Y."/>
        </authorList>
    </citation>
    <scope>NUCLEOTIDE SEQUENCE</scope>
    <source>
        <strain evidence="9">BYM</strain>
        <tissue evidence="9">Leaf</tissue>
    </source>
</reference>
<gene>
    <name evidence="9" type="ORF">FNV43_RR11731</name>
</gene>
<dbReference type="SUPFAM" id="SSF57903">
    <property type="entry name" value="FYVE/PHD zinc finger"/>
    <property type="match status" value="2"/>
</dbReference>
<feature type="domain" description="PHD-type" evidence="8">
    <location>
        <begin position="338"/>
        <end position="383"/>
    </location>
</feature>
<feature type="region of interest" description="Disordered" evidence="7">
    <location>
        <begin position="96"/>
        <end position="227"/>
    </location>
</feature>
<dbReference type="InterPro" id="IPR011011">
    <property type="entry name" value="Znf_FYVE_PHD"/>
</dbReference>
<feature type="compositionally biased region" description="Basic and acidic residues" evidence="7">
    <location>
        <begin position="130"/>
        <end position="154"/>
    </location>
</feature>
<dbReference type="SUPFAM" id="SSF55729">
    <property type="entry name" value="Acyl-CoA N-acyltransferases (Nat)"/>
    <property type="match status" value="1"/>
</dbReference>
<dbReference type="Pfam" id="PF16135">
    <property type="entry name" value="TDBD"/>
    <property type="match status" value="1"/>
</dbReference>
<organism evidence="9 10">
    <name type="scientific">Rhamnella rubrinervis</name>
    <dbReference type="NCBI Taxonomy" id="2594499"/>
    <lineage>
        <taxon>Eukaryota</taxon>
        <taxon>Viridiplantae</taxon>
        <taxon>Streptophyta</taxon>
        <taxon>Embryophyta</taxon>
        <taxon>Tracheophyta</taxon>
        <taxon>Spermatophyta</taxon>
        <taxon>Magnoliopsida</taxon>
        <taxon>eudicotyledons</taxon>
        <taxon>Gunneridae</taxon>
        <taxon>Pentapetalae</taxon>
        <taxon>rosids</taxon>
        <taxon>fabids</taxon>
        <taxon>Rosales</taxon>
        <taxon>Rhamnaceae</taxon>
        <taxon>rhamnoid group</taxon>
        <taxon>Rhamneae</taxon>
        <taxon>Rhamnella</taxon>
    </lineage>
</organism>
<accession>A0A8K0H628</accession>
<evidence type="ECO:0000313" key="10">
    <source>
        <dbReference type="Proteomes" id="UP000796880"/>
    </source>
</evidence>
<protein>
    <recommendedName>
        <fullName evidence="8">PHD-type domain-containing protein</fullName>
    </recommendedName>
</protein>
<dbReference type="PROSITE" id="PS50016">
    <property type="entry name" value="ZF_PHD_2"/>
    <property type="match status" value="1"/>
</dbReference>
<dbReference type="InterPro" id="IPR032308">
    <property type="entry name" value="TDBD"/>
</dbReference>
<evidence type="ECO:0000256" key="2">
    <source>
        <dbReference type="ARBA" id="ARBA00022723"/>
    </source>
</evidence>
<keyword evidence="10" id="KW-1185">Reference proteome</keyword>
<keyword evidence="3 6" id="KW-0863">Zinc-finger</keyword>
<evidence type="ECO:0000256" key="6">
    <source>
        <dbReference type="PROSITE-ProRule" id="PRU00146"/>
    </source>
</evidence>
<dbReference type="InterPro" id="IPR042163">
    <property type="entry name" value="PHF12"/>
</dbReference>
<dbReference type="Gene3D" id="3.40.630.30">
    <property type="match status" value="1"/>
</dbReference>
<dbReference type="GO" id="GO:0008270">
    <property type="term" value="F:zinc ion binding"/>
    <property type="evidence" value="ECO:0007669"/>
    <property type="project" value="UniProtKB-KW"/>
</dbReference>
<dbReference type="Proteomes" id="UP000796880">
    <property type="component" value="Unassembled WGS sequence"/>
</dbReference>
<dbReference type="Gene3D" id="3.30.40.10">
    <property type="entry name" value="Zinc/RING finger domain, C3HC4 (zinc finger)"/>
    <property type="match status" value="2"/>
</dbReference>
<dbReference type="Pfam" id="PF23209">
    <property type="entry name" value="IDM1_C"/>
    <property type="match status" value="1"/>
</dbReference>